<dbReference type="HOGENOM" id="CLU_058267_4_1_1"/>
<dbReference type="AlphaFoldDB" id="A0A0A2VLS9"/>
<sequence>MKTFTSVALFSLIHGIAAYPLESVSVPNCQPGHLVCQDENKFGICNFGSKAIFMAVSDGTKCVCSGSDCTIVASGAGGSKPPQNTPVPAPSAPQAPPPASSQAPPPASSQAPPPASSQAPPASSQAPPPASSQAPPPASSQAPPPASSQTAIVSTTISLKTPEKPAPQQPTQPSTSQAVIPTPAAGGQFKEVPTATLPAPETSSAASSQPSAPASNPISSTGAYIKAFMGKGDASAGWPQESSWNSFDAMWDANLKNVIYKSCANFQQDNNTPAESADVKSAIEEVSKSSGVDARFILAVVMQESNGCVRAPTTANGVTNPGLMQSHNGANSCWNVNPCPKSTIKGMIEDGVNGTADGDGLKQLLAKAGGSGAATYYRAARMYNSGSIDPSGDLEKGIATHCYSSDIANRLVGWSAGVGGCHV</sequence>
<feature type="compositionally biased region" description="Polar residues" evidence="1">
    <location>
        <begin position="150"/>
        <end position="159"/>
    </location>
</feature>
<accession>A0A0A2VLS9</accession>
<feature type="region of interest" description="Disordered" evidence="1">
    <location>
        <begin position="78"/>
        <end position="218"/>
    </location>
</feature>
<dbReference type="eggNOG" id="ENOG502QTS6">
    <property type="taxonomic scope" value="Eukaryota"/>
</dbReference>
<evidence type="ECO:0000313" key="3">
    <source>
        <dbReference type="EMBL" id="KGQ08856.1"/>
    </source>
</evidence>
<dbReference type="Gene3D" id="1.10.530.10">
    <property type="match status" value="1"/>
</dbReference>
<comment type="caution">
    <text evidence="3">The sequence shown here is derived from an EMBL/GenBank/DDBJ whole genome shotgun (WGS) entry which is preliminary data.</text>
</comment>
<name>A0A0A2VLS9_BEABA</name>
<keyword evidence="2" id="KW-0732">Signal</keyword>
<dbReference type="PRINTS" id="PR01217">
    <property type="entry name" value="PRICHEXTENSN"/>
</dbReference>
<feature type="compositionally biased region" description="Low complexity" evidence="1">
    <location>
        <begin position="116"/>
        <end position="125"/>
    </location>
</feature>
<feature type="chain" id="PRO_5002006545" description="Transglycosylase SLT domain-containing protein" evidence="2">
    <location>
        <begin position="19"/>
        <end position="423"/>
    </location>
</feature>
<dbReference type="OrthoDB" id="1193027at2759"/>
<gene>
    <name evidence="3" type="ORF">BBAD15_g5793</name>
</gene>
<evidence type="ECO:0000256" key="1">
    <source>
        <dbReference type="SAM" id="MobiDB-lite"/>
    </source>
</evidence>
<dbReference type="Proteomes" id="UP000030106">
    <property type="component" value="Unassembled WGS sequence"/>
</dbReference>
<reference evidence="3 4" key="1">
    <citation type="submission" date="2012-10" db="EMBL/GenBank/DDBJ databases">
        <title>Genome sequencing and analysis of entomopathogenic fungi Beauveria bassiana D1-5.</title>
        <authorList>
            <person name="Li Q."/>
            <person name="Wang L."/>
            <person name="Zhang Z."/>
            <person name="Wang Q."/>
            <person name="Ren J."/>
            <person name="Wang M."/>
            <person name="Xu W."/>
            <person name="Wang J."/>
            <person name="Lu Y."/>
            <person name="Du Q."/>
            <person name="Sun Z."/>
        </authorList>
    </citation>
    <scope>NUCLEOTIDE SEQUENCE [LARGE SCALE GENOMIC DNA]</scope>
    <source>
        <strain evidence="3 4">D1-5</strain>
    </source>
</reference>
<dbReference type="SUPFAM" id="SSF53955">
    <property type="entry name" value="Lysozyme-like"/>
    <property type="match status" value="1"/>
</dbReference>
<feature type="compositionally biased region" description="Pro residues" evidence="1">
    <location>
        <begin position="126"/>
        <end position="146"/>
    </location>
</feature>
<evidence type="ECO:0000313" key="4">
    <source>
        <dbReference type="Proteomes" id="UP000030106"/>
    </source>
</evidence>
<feature type="compositionally biased region" description="Low complexity" evidence="1">
    <location>
        <begin position="193"/>
        <end position="218"/>
    </location>
</feature>
<organism evidence="3 4">
    <name type="scientific">Beauveria bassiana D1-5</name>
    <dbReference type="NCBI Taxonomy" id="1245745"/>
    <lineage>
        <taxon>Eukaryota</taxon>
        <taxon>Fungi</taxon>
        <taxon>Dikarya</taxon>
        <taxon>Ascomycota</taxon>
        <taxon>Pezizomycotina</taxon>
        <taxon>Sordariomycetes</taxon>
        <taxon>Hypocreomycetidae</taxon>
        <taxon>Hypocreales</taxon>
        <taxon>Cordycipitaceae</taxon>
        <taxon>Beauveria</taxon>
    </lineage>
</organism>
<protein>
    <recommendedName>
        <fullName evidence="5">Transglycosylase SLT domain-containing protein</fullName>
    </recommendedName>
</protein>
<dbReference type="InterPro" id="IPR023346">
    <property type="entry name" value="Lysozyme-like_dom_sf"/>
</dbReference>
<feature type="compositionally biased region" description="Pro residues" evidence="1">
    <location>
        <begin position="83"/>
        <end position="115"/>
    </location>
</feature>
<evidence type="ECO:0008006" key="5">
    <source>
        <dbReference type="Google" id="ProtNLM"/>
    </source>
</evidence>
<proteinExistence type="predicted"/>
<feature type="signal peptide" evidence="2">
    <location>
        <begin position="1"/>
        <end position="18"/>
    </location>
</feature>
<dbReference type="STRING" id="1245745.A0A0A2VLS9"/>
<evidence type="ECO:0000256" key="2">
    <source>
        <dbReference type="SAM" id="SignalP"/>
    </source>
</evidence>
<dbReference type="EMBL" id="ANFO01000532">
    <property type="protein sequence ID" value="KGQ08856.1"/>
    <property type="molecule type" value="Genomic_DNA"/>
</dbReference>